<sequence>MGERPYVLASVAMSIDGFIDDTSDEPLALSNEADFDRVDEVRAGCDAILVGAGTIRADDPRLLVRSPARRAARVRRGLGETPLKVTLTGGGDLDPSRRFFALGDVEKIVYAAGPGAKRVRETLSGVATVVDAGDPLDLPGVLADLSARGVRRLMVEGGTAVHTLFLASGLVDELHVVIAPVFVGAGDAPRFVGAAPFPYGRDRRMRLAEARPIGDVVLLRYLPPERSDA</sequence>
<dbReference type="EMBL" id="JBHSFP010000021">
    <property type="protein sequence ID" value="MFC4534310.1"/>
    <property type="molecule type" value="Genomic_DNA"/>
</dbReference>
<accession>A0ABV9CN62</accession>
<evidence type="ECO:0000256" key="3">
    <source>
        <dbReference type="ARBA" id="ARBA00023002"/>
    </source>
</evidence>
<organism evidence="5 6">
    <name type="scientific">Sphaerisporangium dianthi</name>
    <dbReference type="NCBI Taxonomy" id="1436120"/>
    <lineage>
        <taxon>Bacteria</taxon>
        <taxon>Bacillati</taxon>
        <taxon>Actinomycetota</taxon>
        <taxon>Actinomycetes</taxon>
        <taxon>Streptosporangiales</taxon>
        <taxon>Streptosporangiaceae</taxon>
        <taxon>Sphaerisporangium</taxon>
    </lineage>
</organism>
<dbReference type="Pfam" id="PF01872">
    <property type="entry name" value="RibD_C"/>
    <property type="match status" value="1"/>
</dbReference>
<evidence type="ECO:0000313" key="5">
    <source>
        <dbReference type="EMBL" id="MFC4534310.1"/>
    </source>
</evidence>
<dbReference type="Gene3D" id="3.40.430.10">
    <property type="entry name" value="Dihydrofolate Reductase, subunit A"/>
    <property type="match status" value="1"/>
</dbReference>
<evidence type="ECO:0000256" key="1">
    <source>
        <dbReference type="ARBA" id="ARBA00005104"/>
    </source>
</evidence>
<dbReference type="RefSeq" id="WP_380844691.1">
    <property type="nucleotide sequence ID" value="NZ_JBHSFP010000021.1"/>
</dbReference>
<evidence type="ECO:0000259" key="4">
    <source>
        <dbReference type="Pfam" id="PF01872"/>
    </source>
</evidence>
<dbReference type="Proteomes" id="UP001596004">
    <property type="component" value="Unassembled WGS sequence"/>
</dbReference>
<dbReference type="PANTHER" id="PTHR38011">
    <property type="entry name" value="DIHYDROFOLATE REDUCTASE FAMILY PROTEIN (AFU_ORTHOLOGUE AFUA_8G06820)"/>
    <property type="match status" value="1"/>
</dbReference>
<gene>
    <name evidence="5" type="ORF">ACFO60_26425</name>
</gene>
<dbReference type="SUPFAM" id="SSF53597">
    <property type="entry name" value="Dihydrofolate reductase-like"/>
    <property type="match status" value="1"/>
</dbReference>
<keyword evidence="2" id="KW-0521">NADP</keyword>
<proteinExistence type="predicted"/>
<name>A0ABV9CN62_9ACTN</name>
<comment type="caution">
    <text evidence="5">The sequence shown here is derived from an EMBL/GenBank/DDBJ whole genome shotgun (WGS) entry which is preliminary data.</text>
</comment>
<feature type="domain" description="Bacterial bifunctional deaminase-reductase C-terminal" evidence="4">
    <location>
        <begin position="5"/>
        <end position="218"/>
    </location>
</feature>
<keyword evidence="6" id="KW-1185">Reference proteome</keyword>
<reference evidence="6" key="1">
    <citation type="journal article" date="2019" name="Int. J. Syst. Evol. Microbiol.">
        <title>The Global Catalogue of Microorganisms (GCM) 10K type strain sequencing project: providing services to taxonomists for standard genome sequencing and annotation.</title>
        <authorList>
            <consortium name="The Broad Institute Genomics Platform"/>
            <consortium name="The Broad Institute Genome Sequencing Center for Infectious Disease"/>
            <person name="Wu L."/>
            <person name="Ma J."/>
        </authorList>
    </citation>
    <scope>NUCLEOTIDE SEQUENCE [LARGE SCALE GENOMIC DNA]</scope>
    <source>
        <strain evidence="6">CGMCC 4.7132</strain>
    </source>
</reference>
<comment type="pathway">
    <text evidence="1">Cofactor biosynthesis; riboflavin biosynthesis.</text>
</comment>
<evidence type="ECO:0000256" key="2">
    <source>
        <dbReference type="ARBA" id="ARBA00022857"/>
    </source>
</evidence>
<dbReference type="PANTHER" id="PTHR38011:SF7">
    <property type="entry name" value="2,5-DIAMINO-6-RIBOSYLAMINO-4(3H)-PYRIMIDINONE 5'-PHOSPHATE REDUCTASE"/>
    <property type="match status" value="1"/>
</dbReference>
<evidence type="ECO:0000313" key="6">
    <source>
        <dbReference type="Proteomes" id="UP001596004"/>
    </source>
</evidence>
<dbReference type="InterPro" id="IPR024072">
    <property type="entry name" value="DHFR-like_dom_sf"/>
</dbReference>
<protein>
    <submittedName>
        <fullName evidence="5">RibD family protein</fullName>
    </submittedName>
</protein>
<keyword evidence="3" id="KW-0560">Oxidoreductase</keyword>
<dbReference type="InterPro" id="IPR050765">
    <property type="entry name" value="Riboflavin_Biosynth_HTPR"/>
</dbReference>
<dbReference type="InterPro" id="IPR002734">
    <property type="entry name" value="RibDG_C"/>
</dbReference>